<evidence type="ECO:0000259" key="13">
    <source>
        <dbReference type="Pfam" id="PF08264"/>
    </source>
</evidence>
<feature type="domain" description="Leucyl-tRNA synthetase editing" evidence="14">
    <location>
        <begin position="316"/>
        <end position="474"/>
    </location>
</feature>
<evidence type="ECO:0000256" key="11">
    <source>
        <dbReference type="RuleBase" id="RU363035"/>
    </source>
</evidence>
<feature type="domain" description="Aminoacyl-tRNA synthetase class Ia" evidence="12">
    <location>
        <begin position="113"/>
        <end position="304"/>
    </location>
</feature>
<dbReference type="InterPro" id="IPR001412">
    <property type="entry name" value="aa-tRNA-synth_I_CS"/>
</dbReference>
<dbReference type="Pfam" id="PF13603">
    <property type="entry name" value="tRNA-synt_1_2"/>
    <property type="match status" value="1"/>
</dbReference>
<dbReference type="Pfam" id="PF00133">
    <property type="entry name" value="tRNA-synt_1"/>
    <property type="match status" value="3"/>
</dbReference>
<evidence type="ECO:0000256" key="6">
    <source>
        <dbReference type="ARBA" id="ARBA00022840"/>
    </source>
</evidence>
<dbReference type="InterPro" id="IPR013155">
    <property type="entry name" value="M/V/L/I-tRNA-synth_anticd-bd"/>
</dbReference>
<keyword evidence="8 11" id="KW-0030">Aminoacyl-tRNA synthetase</keyword>
<organism evidence="15 16">
    <name type="scientific">Callipepla squamata</name>
    <name type="common">Scaled quail</name>
    <dbReference type="NCBI Taxonomy" id="9009"/>
    <lineage>
        <taxon>Eukaryota</taxon>
        <taxon>Metazoa</taxon>
        <taxon>Chordata</taxon>
        <taxon>Craniata</taxon>
        <taxon>Vertebrata</taxon>
        <taxon>Euteleostomi</taxon>
        <taxon>Archelosauria</taxon>
        <taxon>Archosauria</taxon>
        <taxon>Dinosauria</taxon>
        <taxon>Saurischia</taxon>
        <taxon>Theropoda</taxon>
        <taxon>Coelurosauria</taxon>
        <taxon>Aves</taxon>
        <taxon>Neognathae</taxon>
        <taxon>Galloanserae</taxon>
        <taxon>Galliformes</taxon>
        <taxon>Odontophoridae</taxon>
        <taxon>Callipepla</taxon>
    </lineage>
</organism>
<dbReference type="InterPro" id="IPR002300">
    <property type="entry name" value="aa-tRNA-synth_Ia"/>
</dbReference>
<evidence type="ECO:0000256" key="8">
    <source>
        <dbReference type="ARBA" id="ARBA00023146"/>
    </source>
</evidence>
<dbReference type="PANTHER" id="PTHR43740:SF2">
    <property type="entry name" value="LEUCINE--TRNA LIGASE, MITOCHONDRIAL"/>
    <property type="match status" value="1"/>
</dbReference>
<keyword evidence="16" id="KW-1185">Reference proteome</keyword>
<dbReference type="PROSITE" id="PS00178">
    <property type="entry name" value="AA_TRNA_LIGASE_I"/>
    <property type="match status" value="1"/>
</dbReference>
<dbReference type="Gene3D" id="1.10.730.10">
    <property type="entry name" value="Isoleucyl-tRNA Synthetase, Domain 1"/>
    <property type="match status" value="1"/>
</dbReference>
<dbReference type="PRINTS" id="PR00985">
    <property type="entry name" value="TRNASYNTHLEU"/>
</dbReference>
<dbReference type="FunFam" id="1.10.730.10:FF:000011">
    <property type="entry name" value="Leucine--tRNA ligase chloroplastic/mitochondrial"/>
    <property type="match status" value="1"/>
</dbReference>
<dbReference type="SUPFAM" id="SSF52374">
    <property type="entry name" value="Nucleotidylyl transferase"/>
    <property type="match status" value="1"/>
</dbReference>
<dbReference type="Pfam" id="PF08264">
    <property type="entry name" value="Anticodon_1"/>
    <property type="match status" value="1"/>
</dbReference>
<dbReference type="FunFam" id="3.40.50.620:FF:000100">
    <property type="entry name" value="probable leucine--tRNA ligase, mitochondrial"/>
    <property type="match status" value="1"/>
</dbReference>
<dbReference type="GO" id="GO:0005739">
    <property type="term" value="C:mitochondrion"/>
    <property type="evidence" value="ECO:0007669"/>
    <property type="project" value="UniProtKB-SubCell"/>
</dbReference>
<feature type="domain" description="Aminoacyl-tRNA synthetase class Ia" evidence="12">
    <location>
        <begin position="684"/>
        <end position="724"/>
    </location>
</feature>
<dbReference type="AlphaFoldDB" id="A0A226NEP4"/>
<keyword evidence="7 11" id="KW-0648">Protein biosynthesis</keyword>
<dbReference type="EC" id="6.1.1.4" evidence="3"/>
<dbReference type="SUPFAM" id="SSF47323">
    <property type="entry name" value="Anticodon-binding domain of a subclass of class I aminoacyl-tRNA synthetases"/>
    <property type="match status" value="1"/>
</dbReference>
<sequence length="949" mass="108859">MPREKLHLMLATFLSIRIHICSRMRFSKINGKVTQMKRMDTIALRMQSVCQRVGACSTCLNKQLNGFLTLLKWQKSPVPACIRTIYSETGRWEKNYGLETRRRVESWWFPRIKEQFCRISETDKSRPKFYVLSMFPYPSGKLHMGHVRVYTISDTVARFQKMRGMQVLNPMGWDAFGLPAENAAIEHGLHPASWTQSNIQHMRDQFDALGLSFTWEREVTTCLPEYYRWTQYLFLKLFESGMVYQKEALVNWDPVDQTVLANEQVDDNGCSWRSGAKVEQKYLKQWFIKTTAYAKAMFDALSDLPEWYGIKEMQANWIGDCVGCSFDFLLKVNGEVTGEKLAAYTYTPEAIYGASHLYILPSHRLLHGNSSLKEVLQREFIPGKDSLTSVTAVNLLTNQEIPVVISAKTSFENYLDTKIGIPSTSAEDAAIAKNLSISFTEVIEKLPNGLEKVINSEEFTGMTRQDALKALTQQAKNKGVGGDLMSDKLRDWLISRQRYWGTPIPVIHCQTCGTVPVPYEDLPVVLPKVTTFTGKGASPLETVPEWVNCACPRCKAEARREIDTMDTFVDSAWYYLRYTDPHNTDRPFNRDLADYWMPVDLYIGGKEHAVMHLFYARFFSHFCHDLKMTKHKEPFHKLLVQGLIKNQTFRLRTTGQYLKREEIDLTGTEPVHLKTGEKVQVTWEKMSKSKHNGIDPEELMKEYGIDTIRLYILFAAPPEQDILWDTKTDAMPGVQRWQVRLWTLVTKLVEARTSGTTPSPEVLSKKEKAEARRIWEQKNLVISEVTEYFTKDHLFNAAISRLMSLSNVLHQASWPLVLHSAEYEDALATLCIMVAPMAPHIASEMWKGLAHIENKLCTHHNWSADVLHQSWPRVDPEYLQPADVVEMAVLVNNRACGKVFVPQQAARNFEEVHELVLQSELGAKHLQGRTIKKAFLSPRTALINFLVQE</sequence>
<proteinExistence type="inferred from homology"/>
<dbReference type="InterPro" id="IPR014729">
    <property type="entry name" value="Rossmann-like_a/b/a_fold"/>
</dbReference>
<keyword evidence="6 11" id="KW-0067">ATP-binding</keyword>
<evidence type="ECO:0000256" key="1">
    <source>
        <dbReference type="ARBA" id="ARBA00004173"/>
    </source>
</evidence>
<dbReference type="CDD" id="cd07958">
    <property type="entry name" value="Anticodon_Ia_Leu_BEm"/>
    <property type="match status" value="1"/>
</dbReference>
<dbReference type="GO" id="GO:0002161">
    <property type="term" value="F:aminoacyl-tRNA deacylase activity"/>
    <property type="evidence" value="ECO:0007669"/>
    <property type="project" value="InterPro"/>
</dbReference>
<gene>
    <name evidence="15" type="ORF">ASZ78_002705</name>
</gene>
<comment type="catalytic activity">
    <reaction evidence="10">
        <text>tRNA(Leu) + L-leucine + ATP = L-leucyl-tRNA(Leu) + AMP + diphosphate</text>
        <dbReference type="Rhea" id="RHEA:11688"/>
        <dbReference type="Rhea" id="RHEA-COMP:9613"/>
        <dbReference type="Rhea" id="RHEA-COMP:9622"/>
        <dbReference type="ChEBI" id="CHEBI:30616"/>
        <dbReference type="ChEBI" id="CHEBI:33019"/>
        <dbReference type="ChEBI" id="CHEBI:57427"/>
        <dbReference type="ChEBI" id="CHEBI:78442"/>
        <dbReference type="ChEBI" id="CHEBI:78494"/>
        <dbReference type="ChEBI" id="CHEBI:456215"/>
        <dbReference type="EC" id="6.1.1.4"/>
    </reaction>
</comment>
<evidence type="ECO:0000313" key="15">
    <source>
        <dbReference type="EMBL" id="OXB65957.1"/>
    </source>
</evidence>
<evidence type="ECO:0000256" key="7">
    <source>
        <dbReference type="ARBA" id="ARBA00022917"/>
    </source>
</evidence>
<dbReference type="InterPro" id="IPR002302">
    <property type="entry name" value="Leu-tRNA-ligase"/>
</dbReference>
<comment type="similarity">
    <text evidence="2 11">Belongs to the class-I aminoacyl-tRNA synthetase family.</text>
</comment>
<dbReference type="GO" id="GO:0004823">
    <property type="term" value="F:leucine-tRNA ligase activity"/>
    <property type="evidence" value="ECO:0007669"/>
    <property type="project" value="UniProtKB-EC"/>
</dbReference>
<dbReference type="GO" id="GO:0005524">
    <property type="term" value="F:ATP binding"/>
    <property type="evidence" value="ECO:0007669"/>
    <property type="project" value="UniProtKB-KW"/>
</dbReference>
<dbReference type="InterPro" id="IPR009008">
    <property type="entry name" value="Val/Leu/Ile-tRNA-synth_edit"/>
</dbReference>
<keyword evidence="5 11" id="KW-0547">Nucleotide-binding</keyword>
<dbReference type="STRING" id="9009.A0A226NEP4"/>
<evidence type="ECO:0000256" key="2">
    <source>
        <dbReference type="ARBA" id="ARBA00005594"/>
    </source>
</evidence>
<dbReference type="SUPFAM" id="SSF50677">
    <property type="entry name" value="ValRS/IleRS/LeuRS editing domain"/>
    <property type="match status" value="1"/>
</dbReference>
<evidence type="ECO:0000313" key="16">
    <source>
        <dbReference type="Proteomes" id="UP000198323"/>
    </source>
</evidence>
<dbReference type="PANTHER" id="PTHR43740">
    <property type="entry name" value="LEUCYL-TRNA SYNTHETASE"/>
    <property type="match status" value="1"/>
</dbReference>
<comment type="caution">
    <text evidence="15">The sequence shown here is derived from an EMBL/GenBank/DDBJ whole genome shotgun (WGS) entry which is preliminary data.</text>
</comment>
<evidence type="ECO:0000256" key="9">
    <source>
        <dbReference type="ARBA" id="ARBA00030520"/>
    </source>
</evidence>
<evidence type="ECO:0000256" key="3">
    <source>
        <dbReference type="ARBA" id="ARBA00013164"/>
    </source>
</evidence>
<dbReference type="GO" id="GO:0006429">
    <property type="term" value="P:leucyl-tRNA aminoacylation"/>
    <property type="evidence" value="ECO:0007669"/>
    <property type="project" value="InterPro"/>
</dbReference>
<dbReference type="EMBL" id="MCFN01000077">
    <property type="protein sequence ID" value="OXB65957.1"/>
    <property type="molecule type" value="Genomic_DNA"/>
</dbReference>
<dbReference type="InterPro" id="IPR025709">
    <property type="entry name" value="Leu_tRNA-synth_edit"/>
</dbReference>
<dbReference type="FunFam" id="3.40.50.620:FF:000612">
    <property type="entry name" value="Leucyl-tRNA synthetase 2, mitochondrial"/>
    <property type="match status" value="1"/>
</dbReference>
<evidence type="ECO:0000256" key="10">
    <source>
        <dbReference type="ARBA" id="ARBA00047469"/>
    </source>
</evidence>
<comment type="subcellular location">
    <subcellularLocation>
        <location evidence="1">Mitochondrion</location>
    </subcellularLocation>
</comment>
<feature type="domain" description="Aminoacyl-tRNA synthetase class Ia" evidence="12">
    <location>
        <begin position="487"/>
        <end position="647"/>
    </location>
</feature>
<dbReference type="OrthoDB" id="15954at2759"/>
<dbReference type="CDD" id="cd00812">
    <property type="entry name" value="LeuRS_core"/>
    <property type="match status" value="1"/>
</dbReference>
<dbReference type="Gene3D" id="3.40.50.620">
    <property type="entry name" value="HUPs"/>
    <property type="match status" value="2"/>
</dbReference>
<evidence type="ECO:0000256" key="5">
    <source>
        <dbReference type="ARBA" id="ARBA00022741"/>
    </source>
</evidence>
<evidence type="ECO:0000259" key="12">
    <source>
        <dbReference type="Pfam" id="PF00133"/>
    </source>
</evidence>
<reference evidence="15 16" key="1">
    <citation type="submission" date="2016-07" db="EMBL/GenBank/DDBJ databases">
        <title>Disparate Historic Effective Population Sizes Predicted by Modern Levels of Genome Diversity for the Scaled Quail (Callipepla squamata) and the Northern Bobwhite (Colinus virginianus): Inferences from First and Second Generation Draft Genome Assemblies for Sympatric New World Quail.</title>
        <authorList>
            <person name="Oldeschulte D.L."/>
            <person name="Halley Y.A."/>
            <person name="Bhattarai E.K."/>
            <person name="Brashear W.A."/>
            <person name="Hill J."/>
            <person name="Metz R.P."/>
            <person name="Johnson C.D."/>
            <person name="Rollins D."/>
            <person name="Peterson M.J."/>
            <person name="Bickhart D.M."/>
            <person name="Decker J.E."/>
            <person name="Seabury C.M."/>
        </authorList>
    </citation>
    <scope>NUCLEOTIDE SEQUENCE [LARGE SCALE GENOMIC DNA]</scope>
    <source>
        <strain evidence="15 16">Texas</strain>
        <tissue evidence="15">Leg muscle</tissue>
    </source>
</reference>
<dbReference type="Proteomes" id="UP000198323">
    <property type="component" value="Unassembled WGS sequence"/>
</dbReference>
<dbReference type="GO" id="GO:0032543">
    <property type="term" value="P:mitochondrial translation"/>
    <property type="evidence" value="ECO:0007669"/>
    <property type="project" value="TreeGrafter"/>
</dbReference>
<protein>
    <recommendedName>
        <fullName evidence="3">leucine--tRNA ligase</fullName>
        <ecNumber evidence="3">6.1.1.4</ecNumber>
    </recommendedName>
    <alternativeName>
        <fullName evidence="9">Leucyl-tRNA synthetase</fullName>
    </alternativeName>
</protein>
<feature type="domain" description="Methionyl/Valyl/Leucyl/Isoleucyl-tRNA synthetase anticodon-binding" evidence="13">
    <location>
        <begin position="772"/>
        <end position="891"/>
    </location>
</feature>
<name>A0A226NEP4_CALSU</name>
<keyword evidence="4 11" id="KW-0436">Ligase</keyword>
<evidence type="ECO:0000259" key="14">
    <source>
        <dbReference type="Pfam" id="PF13603"/>
    </source>
</evidence>
<dbReference type="NCBIfam" id="TIGR00396">
    <property type="entry name" value="leuS_bact"/>
    <property type="match status" value="1"/>
</dbReference>
<evidence type="ECO:0000256" key="4">
    <source>
        <dbReference type="ARBA" id="ARBA00022598"/>
    </source>
</evidence>
<dbReference type="InterPro" id="IPR009080">
    <property type="entry name" value="tRNAsynth_Ia_anticodon-bd"/>
</dbReference>
<accession>A0A226NEP4</accession>